<accession>A0A975BFX7</accession>
<organism evidence="1 2">
    <name type="scientific">Desulfonema magnum</name>
    <dbReference type="NCBI Taxonomy" id="45655"/>
    <lineage>
        <taxon>Bacteria</taxon>
        <taxon>Pseudomonadati</taxon>
        <taxon>Thermodesulfobacteriota</taxon>
        <taxon>Desulfobacteria</taxon>
        <taxon>Desulfobacterales</taxon>
        <taxon>Desulfococcaceae</taxon>
        <taxon>Desulfonema</taxon>
    </lineage>
</organism>
<sequence>MGCASLHPPYRVFSSWFRLNAEPQTEMFIGAGTRYFS</sequence>
<dbReference type="EMBL" id="CP061800">
    <property type="protein sequence ID" value="QTA84636.1"/>
    <property type="molecule type" value="Genomic_DNA"/>
</dbReference>
<dbReference type="Proteomes" id="UP000663722">
    <property type="component" value="Chromosome"/>
</dbReference>
<proteinExistence type="predicted"/>
<evidence type="ECO:0000313" key="2">
    <source>
        <dbReference type="Proteomes" id="UP000663722"/>
    </source>
</evidence>
<protein>
    <submittedName>
        <fullName evidence="1">Uncharacterized protein</fullName>
    </submittedName>
</protein>
<gene>
    <name evidence="1" type="ORF">dnm_006350</name>
</gene>
<reference evidence="1" key="1">
    <citation type="journal article" date="2021" name="Microb. Physiol.">
        <title>Proteogenomic Insights into the Physiology of Marine, Sulfate-Reducing, Filamentous Desulfonema limicola and Desulfonema magnum.</title>
        <authorList>
            <person name="Schnaars V."/>
            <person name="Wohlbrand L."/>
            <person name="Scheve S."/>
            <person name="Hinrichs C."/>
            <person name="Reinhardt R."/>
            <person name="Rabus R."/>
        </authorList>
    </citation>
    <scope>NUCLEOTIDE SEQUENCE</scope>
    <source>
        <strain evidence="1">4be13</strain>
    </source>
</reference>
<evidence type="ECO:0000313" key="1">
    <source>
        <dbReference type="EMBL" id="QTA84636.1"/>
    </source>
</evidence>
<dbReference type="AlphaFoldDB" id="A0A975BFX7"/>
<name>A0A975BFX7_9BACT</name>
<dbReference type="KEGG" id="dmm:dnm_006350"/>
<keyword evidence="2" id="KW-1185">Reference proteome</keyword>